<evidence type="ECO:0000259" key="3">
    <source>
        <dbReference type="PROSITE" id="PS50893"/>
    </source>
</evidence>
<dbReference type="InterPro" id="IPR051309">
    <property type="entry name" value="ABCF_ATPase"/>
</dbReference>
<evidence type="ECO:0000313" key="5">
    <source>
        <dbReference type="Proteomes" id="UP001147653"/>
    </source>
</evidence>
<dbReference type="Gene3D" id="3.40.50.300">
    <property type="entry name" value="P-loop containing nucleotide triphosphate hydrolases"/>
    <property type="match status" value="2"/>
</dbReference>
<dbReference type="FunFam" id="3.40.50.300:FF:000011">
    <property type="entry name" value="Putative ABC transporter ATP-binding component"/>
    <property type="match status" value="1"/>
</dbReference>
<dbReference type="Pfam" id="PF00005">
    <property type="entry name" value="ABC_tran"/>
    <property type="match status" value="2"/>
</dbReference>
<keyword evidence="1" id="KW-0547">Nucleotide-binding</keyword>
<dbReference type="GO" id="GO:0005524">
    <property type="term" value="F:ATP binding"/>
    <property type="evidence" value="ECO:0007669"/>
    <property type="project" value="UniProtKB-KW"/>
</dbReference>
<dbReference type="Pfam" id="PF12848">
    <property type="entry name" value="ABC_tran_Xtn"/>
    <property type="match status" value="1"/>
</dbReference>
<accession>A0A9X3N3Y7</accession>
<dbReference type="GO" id="GO:0016887">
    <property type="term" value="F:ATP hydrolysis activity"/>
    <property type="evidence" value="ECO:0007669"/>
    <property type="project" value="InterPro"/>
</dbReference>
<gene>
    <name evidence="4" type="ORF">OJ997_02685</name>
</gene>
<dbReference type="EMBL" id="JAPDDP010000003">
    <property type="protein sequence ID" value="MDA0179189.1"/>
    <property type="molecule type" value="Genomic_DNA"/>
</dbReference>
<dbReference type="CDD" id="cd03221">
    <property type="entry name" value="ABCF_EF-3"/>
    <property type="match status" value="2"/>
</dbReference>
<evidence type="ECO:0000313" key="4">
    <source>
        <dbReference type="EMBL" id="MDA0179189.1"/>
    </source>
</evidence>
<dbReference type="InterPro" id="IPR027417">
    <property type="entry name" value="P-loop_NTPase"/>
</dbReference>
<organism evidence="4 5">
    <name type="scientific">Solirubrobacter phytolaccae</name>
    <dbReference type="NCBI Taxonomy" id="1404360"/>
    <lineage>
        <taxon>Bacteria</taxon>
        <taxon>Bacillati</taxon>
        <taxon>Actinomycetota</taxon>
        <taxon>Thermoleophilia</taxon>
        <taxon>Solirubrobacterales</taxon>
        <taxon>Solirubrobacteraceae</taxon>
        <taxon>Solirubrobacter</taxon>
    </lineage>
</organism>
<dbReference type="InterPro" id="IPR003593">
    <property type="entry name" value="AAA+_ATPase"/>
</dbReference>
<dbReference type="PROSITE" id="PS50893">
    <property type="entry name" value="ABC_TRANSPORTER_2"/>
    <property type="match status" value="2"/>
</dbReference>
<protein>
    <submittedName>
        <fullName evidence="4">ATP-binding cassette domain-containing protein</fullName>
    </submittedName>
</protein>
<dbReference type="InterPro" id="IPR017871">
    <property type="entry name" value="ABC_transporter-like_CS"/>
</dbReference>
<name>A0A9X3N3Y7_9ACTN</name>
<dbReference type="InterPro" id="IPR003439">
    <property type="entry name" value="ABC_transporter-like_ATP-bd"/>
</dbReference>
<dbReference type="AlphaFoldDB" id="A0A9X3N3Y7"/>
<dbReference type="InterPro" id="IPR032781">
    <property type="entry name" value="ABC_tran_Xtn"/>
</dbReference>
<reference evidence="4" key="1">
    <citation type="submission" date="2022-10" db="EMBL/GenBank/DDBJ databases">
        <title>The WGS of Solirubrobacter phytolaccae KCTC 29190.</title>
        <authorList>
            <person name="Jiang Z."/>
        </authorList>
    </citation>
    <scope>NUCLEOTIDE SEQUENCE</scope>
    <source>
        <strain evidence="4">KCTC 29190</strain>
    </source>
</reference>
<dbReference type="Proteomes" id="UP001147653">
    <property type="component" value="Unassembled WGS sequence"/>
</dbReference>
<feature type="domain" description="ABC transporter" evidence="3">
    <location>
        <begin position="7"/>
        <end position="265"/>
    </location>
</feature>
<evidence type="ECO:0000256" key="1">
    <source>
        <dbReference type="ARBA" id="ARBA00022741"/>
    </source>
</evidence>
<dbReference type="SMART" id="SM00382">
    <property type="entry name" value="AAA"/>
    <property type="match status" value="2"/>
</dbReference>
<evidence type="ECO:0000256" key="2">
    <source>
        <dbReference type="ARBA" id="ARBA00022840"/>
    </source>
</evidence>
<dbReference type="PANTHER" id="PTHR42855:SF2">
    <property type="entry name" value="DRUG RESISTANCE ABC TRANSPORTER,ATP-BINDING PROTEIN"/>
    <property type="match status" value="1"/>
</dbReference>
<keyword evidence="2 4" id="KW-0067">ATP-binding</keyword>
<dbReference type="PROSITE" id="PS00211">
    <property type="entry name" value="ABC_TRANSPORTER_1"/>
    <property type="match status" value="2"/>
</dbReference>
<dbReference type="SUPFAM" id="SSF52540">
    <property type="entry name" value="P-loop containing nucleoside triphosphate hydrolases"/>
    <property type="match status" value="2"/>
</dbReference>
<keyword evidence="5" id="KW-1185">Reference proteome</keyword>
<dbReference type="PANTHER" id="PTHR42855">
    <property type="entry name" value="ABC TRANSPORTER ATP-BINDING SUBUNIT"/>
    <property type="match status" value="1"/>
</dbReference>
<dbReference type="NCBIfam" id="NF000355">
    <property type="entry name" value="ribo_prot_ABC_F"/>
    <property type="match status" value="1"/>
</dbReference>
<proteinExistence type="predicted"/>
<feature type="domain" description="ABC transporter" evidence="3">
    <location>
        <begin position="339"/>
        <end position="546"/>
    </location>
</feature>
<sequence length="547" mass="59998">MSVVPLLAARGLTKSFGGRKILRGTDLDVEASSRIGILGPNGGGKSTLLRILAGLDVADDGAVTRRRGLVWAHLPQIVDGDERDPRATVRAARPELETLEAELHAAERRLSDPHLASDLDAMSRALAHHERVLARWTDAGGDRAEGEALGHLRALGIDGPLLEMPTSELSGGQRKLVALAACLARRPDVLLLDEPEAHLDMARRERFGALLDDFDGAVVMISHDRHLLDAAVAEIAELDNGTIRMWPGNYSAYVLARELELERQRQVYVTQQKEIARLEEAVRRFRHWAHIRVNERMAKQARVKQMQIDRMEKVDRPVFERRKMALALRSGQRGGQRVLALEGVDAGYGDEPVLLDVELVVGRGERVGVVGPNGGGKTTLLRVLTEELEPLDGTRWAGDGITLGYLSQAAGSLSDEATVLDALRAGRSLAEDAAVRLLMAFLFDYEQTRRPVGSLSGGERTRLAFLCLMQDAPNCLVLDEPTNHLDIDSIEALEGALERYDGTVIAVSHDRYFLDRIADRIVHVADGEVRAYEGGWSVNAELVRSTG</sequence>
<dbReference type="RefSeq" id="WP_270023453.1">
    <property type="nucleotide sequence ID" value="NZ_JAPDDP010000003.1"/>
</dbReference>
<comment type="caution">
    <text evidence="4">The sequence shown here is derived from an EMBL/GenBank/DDBJ whole genome shotgun (WGS) entry which is preliminary data.</text>
</comment>